<feature type="chain" id="PRO_5039086023" evidence="6">
    <location>
        <begin position="29"/>
        <end position="518"/>
    </location>
</feature>
<evidence type="ECO:0000256" key="4">
    <source>
        <dbReference type="ARBA" id="ARBA00023139"/>
    </source>
</evidence>
<keyword evidence="5" id="KW-0449">Lipoprotein</keyword>
<comment type="caution">
    <text evidence="7">The sequence shown here is derived from an EMBL/GenBank/DDBJ whole genome shotgun (WGS) entry which is preliminary data.</text>
</comment>
<dbReference type="PANTHER" id="PTHR43649">
    <property type="entry name" value="ARABINOSE-BINDING PROTEIN-RELATED"/>
    <property type="match status" value="1"/>
</dbReference>
<evidence type="ECO:0000256" key="6">
    <source>
        <dbReference type="SAM" id="SignalP"/>
    </source>
</evidence>
<dbReference type="PANTHER" id="PTHR43649:SF33">
    <property type="entry name" value="POLYGALACTURONAN_RHAMNOGALACTURONAN-BINDING PROTEIN YTCQ"/>
    <property type="match status" value="1"/>
</dbReference>
<dbReference type="Gene3D" id="3.40.190.10">
    <property type="entry name" value="Periplasmic binding protein-like II"/>
    <property type="match status" value="2"/>
</dbReference>
<reference evidence="7" key="1">
    <citation type="submission" date="2020-10" db="EMBL/GenBank/DDBJ databases">
        <authorList>
            <person name="Gilroy R."/>
        </authorList>
    </citation>
    <scope>NUCLEOTIDE SEQUENCE</scope>
    <source>
        <strain evidence="7">ChiSjej4B22-9803</strain>
    </source>
</reference>
<keyword evidence="1" id="KW-1003">Cell membrane</keyword>
<evidence type="ECO:0000313" key="7">
    <source>
        <dbReference type="EMBL" id="HIU48552.1"/>
    </source>
</evidence>
<feature type="signal peptide" evidence="6">
    <location>
        <begin position="1"/>
        <end position="28"/>
    </location>
</feature>
<protein>
    <submittedName>
        <fullName evidence="7">Extracellular solute-binding protein</fullName>
    </submittedName>
</protein>
<organism evidence="7 8">
    <name type="scientific">Candidatus Avimonoglobus intestinipullorum</name>
    <dbReference type="NCBI Taxonomy" id="2840699"/>
    <lineage>
        <taxon>Bacteria</taxon>
        <taxon>Bacillati</taxon>
        <taxon>Bacillota</taxon>
        <taxon>Clostridia</taxon>
        <taxon>Eubacteriales</taxon>
        <taxon>Candidatus Avimonoglobus</taxon>
    </lineage>
</organism>
<reference evidence="7" key="2">
    <citation type="journal article" date="2021" name="PeerJ">
        <title>Extensive microbial diversity within the chicken gut microbiome revealed by metagenomics and culture.</title>
        <authorList>
            <person name="Gilroy R."/>
            <person name="Ravi A."/>
            <person name="Getino M."/>
            <person name="Pursley I."/>
            <person name="Horton D.L."/>
            <person name="Alikhan N.F."/>
            <person name="Baker D."/>
            <person name="Gharbi K."/>
            <person name="Hall N."/>
            <person name="Watson M."/>
            <person name="Adriaenssens E.M."/>
            <person name="Foster-Nyarko E."/>
            <person name="Jarju S."/>
            <person name="Secka A."/>
            <person name="Antonio M."/>
            <person name="Oren A."/>
            <person name="Chaudhuri R.R."/>
            <person name="La Ragione R."/>
            <person name="Hildebrand F."/>
            <person name="Pallen M.J."/>
        </authorList>
    </citation>
    <scope>NUCLEOTIDE SEQUENCE</scope>
    <source>
        <strain evidence="7">ChiSjej4B22-9803</strain>
    </source>
</reference>
<dbReference type="InterPro" id="IPR050490">
    <property type="entry name" value="Bact_solute-bd_prot1"/>
</dbReference>
<dbReference type="Pfam" id="PF01547">
    <property type="entry name" value="SBP_bac_1"/>
    <property type="match status" value="1"/>
</dbReference>
<dbReference type="SUPFAM" id="SSF53850">
    <property type="entry name" value="Periplasmic binding protein-like II"/>
    <property type="match status" value="1"/>
</dbReference>
<dbReference type="Proteomes" id="UP000824111">
    <property type="component" value="Unassembled WGS sequence"/>
</dbReference>
<evidence type="ECO:0000256" key="3">
    <source>
        <dbReference type="ARBA" id="ARBA00023136"/>
    </source>
</evidence>
<keyword evidence="4" id="KW-0564">Palmitate</keyword>
<name>A0A9D1LV43_9FIRM</name>
<evidence type="ECO:0000256" key="1">
    <source>
        <dbReference type="ARBA" id="ARBA00022475"/>
    </source>
</evidence>
<accession>A0A9D1LV43</accession>
<sequence length="518" mass="58600">MAGKWLRKIGTMLIAAAAVLGAVSCGNGQGNYDMGYYRGTEPVTLTVAWTENGSVVDTQDMPTLVKAREMTNIGLKNILPKNVTDWQQALGMLVAADKEPDIIHLYTQTAINQYTINGTLRPLDELIEEYAPNIKRFFEENPDLREVTQWKDGKIYFLPCYTDGEFSNGWFIRKDWLDRLGLKEPESVEEYYQVLKAFKTQDPNGNGIADEIPYFNRKAGVDYTESVTCLLQLWDTNQGIMEKNGTIVYTPCEPEFIEAISNIAKWYKEGLIDPEIYTRGSGARDELLGKDVGGSTYDWFGSTALYNNRLQDEIPGFSFVPMAPPSGANYDSRQPTKDAGWGISAKSENAVEAIRYMDFWFSPEGRILANYGIEGETYDMVDGKPQLKENIINSHDEGSVVDVLNTYGAQLSMAYHQDFEYERQWLTPVALAGIDDYMNNGYLKKYVNRKYTLNEEDSKKATELLATLSDYVSDMEQKWVLGELDIASTYNEFLSTLHNMQVDELIAIHRRAYEAAGE</sequence>
<evidence type="ECO:0000256" key="5">
    <source>
        <dbReference type="ARBA" id="ARBA00023288"/>
    </source>
</evidence>
<proteinExistence type="predicted"/>
<evidence type="ECO:0000313" key="8">
    <source>
        <dbReference type="Proteomes" id="UP000824111"/>
    </source>
</evidence>
<keyword evidence="2 6" id="KW-0732">Signal</keyword>
<keyword evidence="3" id="KW-0472">Membrane</keyword>
<dbReference type="InterPro" id="IPR006059">
    <property type="entry name" value="SBP"/>
</dbReference>
<dbReference type="PROSITE" id="PS51257">
    <property type="entry name" value="PROKAR_LIPOPROTEIN"/>
    <property type="match status" value="1"/>
</dbReference>
<dbReference type="EMBL" id="DVND01000112">
    <property type="protein sequence ID" value="HIU48552.1"/>
    <property type="molecule type" value="Genomic_DNA"/>
</dbReference>
<gene>
    <name evidence="7" type="ORF">IAB04_04260</name>
</gene>
<dbReference type="AlphaFoldDB" id="A0A9D1LV43"/>
<evidence type="ECO:0000256" key="2">
    <source>
        <dbReference type="ARBA" id="ARBA00022729"/>
    </source>
</evidence>